<dbReference type="EMBL" id="ML213813">
    <property type="protein sequence ID" value="TFK31235.1"/>
    <property type="molecule type" value="Genomic_DNA"/>
</dbReference>
<reference evidence="1 2" key="1">
    <citation type="journal article" date="2019" name="Nat. Ecol. Evol.">
        <title>Megaphylogeny resolves global patterns of mushroom evolution.</title>
        <authorList>
            <person name="Varga T."/>
            <person name="Krizsan K."/>
            <person name="Foldi C."/>
            <person name="Dima B."/>
            <person name="Sanchez-Garcia M."/>
            <person name="Sanchez-Ramirez S."/>
            <person name="Szollosi G.J."/>
            <person name="Szarkandi J.G."/>
            <person name="Papp V."/>
            <person name="Albert L."/>
            <person name="Andreopoulos W."/>
            <person name="Angelini C."/>
            <person name="Antonin V."/>
            <person name="Barry K.W."/>
            <person name="Bougher N.L."/>
            <person name="Buchanan P."/>
            <person name="Buyck B."/>
            <person name="Bense V."/>
            <person name="Catcheside P."/>
            <person name="Chovatia M."/>
            <person name="Cooper J."/>
            <person name="Damon W."/>
            <person name="Desjardin D."/>
            <person name="Finy P."/>
            <person name="Geml J."/>
            <person name="Haridas S."/>
            <person name="Hughes K."/>
            <person name="Justo A."/>
            <person name="Karasinski D."/>
            <person name="Kautmanova I."/>
            <person name="Kiss B."/>
            <person name="Kocsube S."/>
            <person name="Kotiranta H."/>
            <person name="LaButti K.M."/>
            <person name="Lechner B.E."/>
            <person name="Liimatainen K."/>
            <person name="Lipzen A."/>
            <person name="Lukacs Z."/>
            <person name="Mihaltcheva S."/>
            <person name="Morgado L.N."/>
            <person name="Niskanen T."/>
            <person name="Noordeloos M.E."/>
            <person name="Ohm R.A."/>
            <person name="Ortiz-Santana B."/>
            <person name="Ovrebo C."/>
            <person name="Racz N."/>
            <person name="Riley R."/>
            <person name="Savchenko A."/>
            <person name="Shiryaev A."/>
            <person name="Soop K."/>
            <person name="Spirin V."/>
            <person name="Szebenyi C."/>
            <person name="Tomsovsky M."/>
            <person name="Tulloss R.E."/>
            <person name="Uehling J."/>
            <person name="Grigoriev I.V."/>
            <person name="Vagvolgyi C."/>
            <person name="Papp T."/>
            <person name="Martin F.M."/>
            <person name="Miettinen O."/>
            <person name="Hibbett D.S."/>
            <person name="Nagy L.G."/>
        </authorList>
    </citation>
    <scope>NUCLEOTIDE SEQUENCE [LARGE SCALE GENOMIC DNA]</scope>
    <source>
        <strain evidence="1 2">CBS 166.37</strain>
    </source>
</reference>
<name>A0A5C3LF05_9AGAR</name>
<keyword evidence="2" id="KW-1185">Reference proteome</keyword>
<sequence>MPLDTPWRTFPPFLRSLSLIRRTHPRPLPLPFPQPCQIPPRLPSWAALLVSSSVLGSPKPPTSARVCIASRMQADLRHPANVQDVQRLHGCGPCRRGEDLARILR</sequence>
<proteinExistence type="predicted"/>
<evidence type="ECO:0000313" key="1">
    <source>
        <dbReference type="EMBL" id="TFK31235.1"/>
    </source>
</evidence>
<accession>A0A5C3LF05</accession>
<dbReference type="AlphaFoldDB" id="A0A5C3LF05"/>
<dbReference type="Proteomes" id="UP000308652">
    <property type="component" value="Unassembled WGS sequence"/>
</dbReference>
<evidence type="ECO:0000313" key="2">
    <source>
        <dbReference type="Proteomes" id="UP000308652"/>
    </source>
</evidence>
<gene>
    <name evidence="1" type="ORF">BDQ12DRAFT_234294</name>
</gene>
<organism evidence="1 2">
    <name type="scientific">Crucibulum laeve</name>
    <dbReference type="NCBI Taxonomy" id="68775"/>
    <lineage>
        <taxon>Eukaryota</taxon>
        <taxon>Fungi</taxon>
        <taxon>Dikarya</taxon>
        <taxon>Basidiomycota</taxon>
        <taxon>Agaricomycotina</taxon>
        <taxon>Agaricomycetes</taxon>
        <taxon>Agaricomycetidae</taxon>
        <taxon>Agaricales</taxon>
        <taxon>Agaricineae</taxon>
        <taxon>Nidulariaceae</taxon>
        <taxon>Crucibulum</taxon>
    </lineage>
</organism>
<protein>
    <submittedName>
        <fullName evidence="1">Uncharacterized protein</fullName>
    </submittedName>
</protein>